<proteinExistence type="predicted"/>
<keyword evidence="5" id="KW-1185">Reference proteome</keyword>
<dbReference type="Gene3D" id="1.25.40.10">
    <property type="entry name" value="Tetratricopeptide repeat domain"/>
    <property type="match status" value="1"/>
</dbReference>
<feature type="domain" description="Bacterial transcriptional activator" evidence="3">
    <location>
        <begin position="105"/>
        <end position="252"/>
    </location>
</feature>
<dbReference type="InterPro" id="IPR005158">
    <property type="entry name" value="BTAD"/>
</dbReference>
<dbReference type="SUPFAM" id="SSF46894">
    <property type="entry name" value="C-terminal effector domain of the bipartite response regulators"/>
    <property type="match status" value="1"/>
</dbReference>
<name>A0A4R4ZRG7_9ACTN</name>
<dbReference type="InterPro" id="IPR016032">
    <property type="entry name" value="Sig_transdc_resp-reg_C-effctor"/>
</dbReference>
<keyword evidence="1" id="KW-0805">Transcription regulation</keyword>
<dbReference type="EMBL" id="SMKX01000013">
    <property type="protein sequence ID" value="TDD61571.1"/>
    <property type="molecule type" value="Genomic_DNA"/>
</dbReference>
<dbReference type="AlphaFoldDB" id="A0A4R4ZRG7"/>
<evidence type="ECO:0000256" key="2">
    <source>
        <dbReference type="ARBA" id="ARBA00023163"/>
    </source>
</evidence>
<comment type="caution">
    <text evidence="4">The sequence shown here is derived from an EMBL/GenBank/DDBJ whole genome shotgun (WGS) entry which is preliminary data.</text>
</comment>
<organism evidence="4 5">
    <name type="scientific">Kribbella antibiotica</name>
    <dbReference type="NCBI Taxonomy" id="190195"/>
    <lineage>
        <taxon>Bacteria</taxon>
        <taxon>Bacillati</taxon>
        <taxon>Actinomycetota</taxon>
        <taxon>Actinomycetes</taxon>
        <taxon>Propionibacteriales</taxon>
        <taxon>Kribbellaceae</taxon>
        <taxon>Kribbella</taxon>
    </lineage>
</organism>
<dbReference type="GO" id="GO:0003677">
    <property type="term" value="F:DNA binding"/>
    <property type="evidence" value="ECO:0007669"/>
    <property type="project" value="InterPro"/>
</dbReference>
<dbReference type="GO" id="GO:0006355">
    <property type="term" value="P:regulation of DNA-templated transcription"/>
    <property type="evidence" value="ECO:0007669"/>
    <property type="project" value="InterPro"/>
</dbReference>
<dbReference type="SMART" id="SM01043">
    <property type="entry name" value="BTAD"/>
    <property type="match status" value="1"/>
</dbReference>
<dbReference type="OrthoDB" id="3799178at2"/>
<dbReference type="PANTHER" id="PTHR35807">
    <property type="entry name" value="TRANSCRIPTIONAL REGULATOR REDD-RELATED"/>
    <property type="match status" value="1"/>
</dbReference>
<evidence type="ECO:0000256" key="1">
    <source>
        <dbReference type="ARBA" id="ARBA00023015"/>
    </source>
</evidence>
<dbReference type="InterPro" id="IPR051677">
    <property type="entry name" value="AfsR-DnrI-RedD_regulator"/>
</dbReference>
<dbReference type="RefSeq" id="WP_132166289.1">
    <property type="nucleotide sequence ID" value="NZ_SMKX01000013.1"/>
</dbReference>
<dbReference type="Pfam" id="PF03704">
    <property type="entry name" value="BTAD"/>
    <property type="match status" value="1"/>
</dbReference>
<dbReference type="Proteomes" id="UP000295124">
    <property type="component" value="Unassembled WGS sequence"/>
</dbReference>
<dbReference type="InterPro" id="IPR011990">
    <property type="entry name" value="TPR-like_helical_dom_sf"/>
</dbReference>
<accession>A0A4R4ZRG7</accession>
<dbReference type="PANTHER" id="PTHR35807:SF1">
    <property type="entry name" value="TRANSCRIPTIONAL REGULATOR REDD"/>
    <property type="match status" value="1"/>
</dbReference>
<sequence>MTVVSVEQQVSSRVLGPLELEVDGTPVQLKGVQVRRLVAGLLLAGDCPMADEELTALVWPAGRPANAQKGLRALVWRLRTALGTAGERLERTPSGYRLRVPANDTDHHRFAALASDGLSKQTPSNQDPAGAMQHLETALGLWRGEPWQDLADSAVVVGARARLLELHELALEEVEAARLAAGNPQVAVRSLTHLVADSPYRERRWELLARAWLEVGQPERARAELRRYRVLLADQLGLDPGPTLAALERRLAVQQSGQPAWRWR</sequence>
<evidence type="ECO:0000313" key="4">
    <source>
        <dbReference type="EMBL" id="TDD61571.1"/>
    </source>
</evidence>
<dbReference type="InterPro" id="IPR036388">
    <property type="entry name" value="WH-like_DNA-bd_sf"/>
</dbReference>
<gene>
    <name evidence="4" type="ORF">E1263_06690</name>
</gene>
<protein>
    <recommendedName>
        <fullName evidence="3">Bacterial transcriptional activator domain-containing protein</fullName>
    </recommendedName>
</protein>
<reference evidence="4 5" key="1">
    <citation type="submission" date="2019-03" db="EMBL/GenBank/DDBJ databases">
        <title>Draft genome sequences of novel Actinobacteria.</title>
        <authorList>
            <person name="Sahin N."/>
            <person name="Ay H."/>
            <person name="Saygin H."/>
        </authorList>
    </citation>
    <scope>NUCLEOTIDE SEQUENCE [LARGE SCALE GENOMIC DNA]</scope>
    <source>
        <strain evidence="4 5">JCM 13523</strain>
    </source>
</reference>
<keyword evidence="2" id="KW-0804">Transcription</keyword>
<evidence type="ECO:0000259" key="3">
    <source>
        <dbReference type="SMART" id="SM01043"/>
    </source>
</evidence>
<dbReference type="SUPFAM" id="SSF48452">
    <property type="entry name" value="TPR-like"/>
    <property type="match status" value="1"/>
</dbReference>
<dbReference type="Gene3D" id="1.10.10.10">
    <property type="entry name" value="Winged helix-like DNA-binding domain superfamily/Winged helix DNA-binding domain"/>
    <property type="match status" value="1"/>
</dbReference>
<evidence type="ECO:0000313" key="5">
    <source>
        <dbReference type="Proteomes" id="UP000295124"/>
    </source>
</evidence>